<keyword evidence="2" id="KW-1133">Transmembrane helix</keyword>
<feature type="region of interest" description="Disordered" evidence="1">
    <location>
        <begin position="109"/>
        <end position="135"/>
    </location>
</feature>
<feature type="region of interest" description="Disordered" evidence="1">
    <location>
        <begin position="170"/>
        <end position="218"/>
    </location>
</feature>
<dbReference type="Proteomes" id="UP000821866">
    <property type="component" value="Chromosome 7"/>
</dbReference>
<protein>
    <recommendedName>
        <fullName evidence="5">Transmembrane protein</fullName>
    </recommendedName>
</protein>
<evidence type="ECO:0000256" key="1">
    <source>
        <dbReference type="SAM" id="MobiDB-lite"/>
    </source>
</evidence>
<keyword evidence="2" id="KW-0812">Transmembrane</keyword>
<reference evidence="3" key="1">
    <citation type="journal article" date="2020" name="Cell">
        <title>Large-Scale Comparative Analyses of Tick Genomes Elucidate Their Genetic Diversity and Vector Capacities.</title>
        <authorList>
            <consortium name="Tick Genome and Microbiome Consortium (TIGMIC)"/>
            <person name="Jia N."/>
            <person name="Wang J."/>
            <person name="Shi W."/>
            <person name="Du L."/>
            <person name="Sun Y."/>
            <person name="Zhan W."/>
            <person name="Jiang J.F."/>
            <person name="Wang Q."/>
            <person name="Zhang B."/>
            <person name="Ji P."/>
            <person name="Bell-Sakyi L."/>
            <person name="Cui X.M."/>
            <person name="Yuan T.T."/>
            <person name="Jiang B.G."/>
            <person name="Yang W.F."/>
            <person name="Lam T.T."/>
            <person name="Chang Q.C."/>
            <person name="Ding S.J."/>
            <person name="Wang X.J."/>
            <person name="Zhu J.G."/>
            <person name="Ruan X.D."/>
            <person name="Zhao L."/>
            <person name="Wei J.T."/>
            <person name="Ye R.Z."/>
            <person name="Que T.C."/>
            <person name="Du C.H."/>
            <person name="Zhou Y.H."/>
            <person name="Cheng J.X."/>
            <person name="Dai P.F."/>
            <person name="Guo W.B."/>
            <person name="Han X.H."/>
            <person name="Huang E.J."/>
            <person name="Li L.F."/>
            <person name="Wei W."/>
            <person name="Gao Y.C."/>
            <person name="Liu J.Z."/>
            <person name="Shao H.Z."/>
            <person name="Wang X."/>
            <person name="Wang C.C."/>
            <person name="Yang T.C."/>
            <person name="Huo Q.B."/>
            <person name="Li W."/>
            <person name="Chen H.Y."/>
            <person name="Chen S.E."/>
            <person name="Zhou L.G."/>
            <person name="Ni X.B."/>
            <person name="Tian J.H."/>
            <person name="Sheng Y."/>
            <person name="Liu T."/>
            <person name="Pan Y.S."/>
            <person name="Xia L.Y."/>
            <person name="Li J."/>
            <person name="Zhao F."/>
            <person name="Cao W.C."/>
        </authorList>
    </citation>
    <scope>NUCLEOTIDE SEQUENCE</scope>
    <source>
        <strain evidence="3">Rmic-2018</strain>
    </source>
</reference>
<dbReference type="EMBL" id="JABSTU010000009">
    <property type="protein sequence ID" value="KAH8021507.1"/>
    <property type="molecule type" value="Genomic_DNA"/>
</dbReference>
<feature type="transmembrane region" description="Helical" evidence="2">
    <location>
        <begin position="26"/>
        <end position="48"/>
    </location>
</feature>
<evidence type="ECO:0000313" key="4">
    <source>
        <dbReference type="Proteomes" id="UP000821866"/>
    </source>
</evidence>
<keyword evidence="2" id="KW-0472">Membrane</keyword>
<gene>
    <name evidence="3" type="ORF">HPB51_015903</name>
</gene>
<comment type="caution">
    <text evidence="3">The sequence shown here is derived from an EMBL/GenBank/DDBJ whole genome shotgun (WGS) entry which is preliminary data.</text>
</comment>
<name>A0A9J6DHS3_RHIMP</name>
<evidence type="ECO:0000313" key="3">
    <source>
        <dbReference type="EMBL" id="KAH8021507.1"/>
    </source>
</evidence>
<feature type="region of interest" description="Disordered" evidence="1">
    <location>
        <begin position="242"/>
        <end position="303"/>
    </location>
</feature>
<feature type="compositionally biased region" description="Low complexity" evidence="1">
    <location>
        <begin position="191"/>
        <end position="218"/>
    </location>
</feature>
<accession>A0A9J6DHS3</accession>
<reference evidence="3" key="2">
    <citation type="submission" date="2021-09" db="EMBL/GenBank/DDBJ databases">
        <authorList>
            <person name="Jia N."/>
            <person name="Wang J."/>
            <person name="Shi W."/>
            <person name="Du L."/>
            <person name="Sun Y."/>
            <person name="Zhan W."/>
            <person name="Jiang J."/>
            <person name="Wang Q."/>
            <person name="Zhang B."/>
            <person name="Ji P."/>
            <person name="Sakyi L.B."/>
            <person name="Cui X."/>
            <person name="Yuan T."/>
            <person name="Jiang B."/>
            <person name="Yang W."/>
            <person name="Lam T.T.-Y."/>
            <person name="Chang Q."/>
            <person name="Ding S."/>
            <person name="Wang X."/>
            <person name="Zhu J."/>
            <person name="Ruan X."/>
            <person name="Zhao L."/>
            <person name="Wei J."/>
            <person name="Que T."/>
            <person name="Du C."/>
            <person name="Cheng J."/>
            <person name="Dai P."/>
            <person name="Han X."/>
            <person name="Huang E."/>
            <person name="Gao Y."/>
            <person name="Liu J."/>
            <person name="Shao H."/>
            <person name="Ye R."/>
            <person name="Li L."/>
            <person name="Wei W."/>
            <person name="Wang X."/>
            <person name="Wang C."/>
            <person name="Huo Q."/>
            <person name="Li W."/>
            <person name="Guo W."/>
            <person name="Chen H."/>
            <person name="Chen S."/>
            <person name="Zhou L."/>
            <person name="Zhou L."/>
            <person name="Ni X."/>
            <person name="Tian J."/>
            <person name="Zhou Y."/>
            <person name="Sheng Y."/>
            <person name="Liu T."/>
            <person name="Pan Y."/>
            <person name="Xia L."/>
            <person name="Li J."/>
            <person name="Zhao F."/>
            <person name="Cao W."/>
        </authorList>
    </citation>
    <scope>NUCLEOTIDE SEQUENCE</scope>
    <source>
        <strain evidence="3">Rmic-2018</strain>
        <tissue evidence="3">Larvae</tissue>
    </source>
</reference>
<feature type="compositionally biased region" description="Low complexity" evidence="1">
    <location>
        <begin position="121"/>
        <end position="135"/>
    </location>
</feature>
<evidence type="ECO:0000256" key="2">
    <source>
        <dbReference type="SAM" id="Phobius"/>
    </source>
</evidence>
<evidence type="ECO:0008006" key="5">
    <source>
        <dbReference type="Google" id="ProtNLM"/>
    </source>
</evidence>
<feature type="compositionally biased region" description="Acidic residues" evidence="1">
    <location>
        <begin position="282"/>
        <end position="294"/>
    </location>
</feature>
<proteinExistence type="predicted"/>
<sequence length="303" mass="31633">MNEELRIRSSAESIRRHMSAVYGRKVRVVLVSGVLCIFVGLGALGVVVKKPELLREALAFFGGALQANGSSEALGSPESGKALVNGNTVSVSSLMTTASENASSPITVVGTTTLGHSTPNASATRDSTLASSSTATAGPFTVVSSRRNSSGRPTLTAGVEISRDARVLSLNATRTTGRNDRSAARETTLPKRATSTSVSSSSAQSKNSRNASARSSVAPKTAYLVIDGPKEEMQMWPRTMRELEAPEKGKVPPASETGGEEPAGRSSLWYYIESIGGNSTSDDMDDEVFGEGDNAESPHPPGL</sequence>
<dbReference type="AlphaFoldDB" id="A0A9J6DHS3"/>
<keyword evidence="4" id="KW-1185">Reference proteome</keyword>
<organism evidence="3 4">
    <name type="scientific">Rhipicephalus microplus</name>
    <name type="common">Cattle tick</name>
    <name type="synonym">Boophilus microplus</name>
    <dbReference type="NCBI Taxonomy" id="6941"/>
    <lineage>
        <taxon>Eukaryota</taxon>
        <taxon>Metazoa</taxon>
        <taxon>Ecdysozoa</taxon>
        <taxon>Arthropoda</taxon>
        <taxon>Chelicerata</taxon>
        <taxon>Arachnida</taxon>
        <taxon>Acari</taxon>
        <taxon>Parasitiformes</taxon>
        <taxon>Ixodida</taxon>
        <taxon>Ixodoidea</taxon>
        <taxon>Ixodidae</taxon>
        <taxon>Rhipicephalinae</taxon>
        <taxon>Rhipicephalus</taxon>
        <taxon>Boophilus</taxon>
    </lineage>
</organism>
<feature type="compositionally biased region" description="Polar residues" evidence="1">
    <location>
        <begin position="109"/>
        <end position="120"/>
    </location>
</feature>